<dbReference type="AlphaFoldDB" id="A0A2J6QW45"/>
<feature type="domain" description="DUF2264" evidence="2">
    <location>
        <begin position="14"/>
        <end position="389"/>
    </location>
</feature>
<feature type="region of interest" description="Disordered" evidence="1">
    <location>
        <begin position="499"/>
        <end position="518"/>
    </location>
</feature>
<evidence type="ECO:0000259" key="3">
    <source>
        <dbReference type="Pfam" id="PF20938"/>
    </source>
</evidence>
<dbReference type="OrthoDB" id="5150166at2759"/>
<gene>
    <name evidence="4" type="ORF">L207DRAFT_592604</name>
</gene>
<dbReference type="InterPro" id="IPR049349">
    <property type="entry name" value="DUF2264_N"/>
</dbReference>
<dbReference type="PANTHER" id="PTHR35339">
    <property type="entry name" value="LINALOOL DEHYDRATASE_ISOMERASE DOMAIN-CONTAINING PROTEIN"/>
    <property type="match status" value="1"/>
</dbReference>
<sequence length="713" mass="79945">MPPLADFSDNPFRTREDCVKATWALLAPLKAYTSPLGARIRIPVSTGAHFDEVAAQLEGFARPLWAVGALLASAKSRPIDPRLQSWIDGLIAGTNPENEHGINGEYWGEFQTTDQRMVELEIIGYALLAAPELFVPPLPANSLNPTIKETKNLEARQRIIKYIRAINGKEMPFTNWRWFRIMANLALVKTCGVPYEEVKELMDSDHEILQKFYLGNGWAADGFWSDQGRQADYYSSSFAIQFSQLLYIKYASDVDPERCELFKKRARLFGDQFWRYFDVDGAAIPFGRSLTYRFAAAGFWSALVVAEVPLPSSLTLGAVKGLLLRHLRWWSKNPDIFNVDGTFNIGYAYPNMYMCEDYNSPQSPYWCLKTLISISLPEDHELWTCEELPHLFAASISTTAPGVKPNSLFVVGLNEPKQILVSSPNHHYLLSLGQFCPWPIKASEAKYCKFAYSSTFGFSVPTGPLIQQMAPDNTLAISEDEGDIWRLMWKTTSPQLGTVRCHTSDGSSEEIPKLSATWSPGKKSPLTVETTIIAPTKMWPDWHIRLHTIKRREDSRATLHEINTVEGGFAVPCRCEDGTALPILTPSSFEDDHGKIINGVLDDETSSLILSPAGVSGIVRLGTSTSSASVQGEALKPDSNTNLMFQRSIIPTVKQKHLFEEHEEEIRSVVAVFAITRKHVSLSAREIWELWKDRPVVRFDGASQENTDEILIT</sequence>
<dbReference type="Pfam" id="PF20938">
    <property type="entry name" value="DUF2264_C"/>
    <property type="match status" value="1"/>
</dbReference>
<dbReference type="Pfam" id="PF10022">
    <property type="entry name" value="DUF2264"/>
    <property type="match status" value="1"/>
</dbReference>
<organism evidence="4 5">
    <name type="scientific">Hyaloscypha variabilis (strain UAMH 11265 / GT02V1 / F)</name>
    <name type="common">Meliniomyces variabilis</name>
    <dbReference type="NCBI Taxonomy" id="1149755"/>
    <lineage>
        <taxon>Eukaryota</taxon>
        <taxon>Fungi</taxon>
        <taxon>Dikarya</taxon>
        <taxon>Ascomycota</taxon>
        <taxon>Pezizomycotina</taxon>
        <taxon>Leotiomycetes</taxon>
        <taxon>Helotiales</taxon>
        <taxon>Hyaloscyphaceae</taxon>
        <taxon>Hyaloscypha</taxon>
        <taxon>Hyaloscypha variabilis</taxon>
    </lineage>
</organism>
<protein>
    <submittedName>
        <fullName evidence="4">Uncharacterized protein</fullName>
    </submittedName>
</protein>
<dbReference type="PIRSF" id="PIRSF014753">
    <property type="entry name" value="UCP014753"/>
    <property type="match status" value="1"/>
</dbReference>
<proteinExistence type="predicted"/>
<feature type="domain" description="DUF2264" evidence="3">
    <location>
        <begin position="411"/>
        <end position="697"/>
    </location>
</feature>
<name>A0A2J6QW45_HYAVF</name>
<dbReference type="InterPro" id="IPR016624">
    <property type="entry name" value="UCP014753"/>
</dbReference>
<evidence type="ECO:0000313" key="5">
    <source>
        <dbReference type="Proteomes" id="UP000235786"/>
    </source>
</evidence>
<evidence type="ECO:0000256" key="1">
    <source>
        <dbReference type="SAM" id="MobiDB-lite"/>
    </source>
</evidence>
<accession>A0A2J6QW45</accession>
<evidence type="ECO:0000259" key="2">
    <source>
        <dbReference type="Pfam" id="PF10022"/>
    </source>
</evidence>
<dbReference type="PANTHER" id="PTHR35339:SF2">
    <property type="entry name" value="DUF2264 DOMAIN-CONTAINING PROTEIN-RELATED"/>
    <property type="match status" value="1"/>
</dbReference>
<dbReference type="EMBL" id="KZ613967">
    <property type="protein sequence ID" value="PMD30482.1"/>
    <property type="molecule type" value="Genomic_DNA"/>
</dbReference>
<reference evidence="4 5" key="1">
    <citation type="submission" date="2016-04" db="EMBL/GenBank/DDBJ databases">
        <title>A degradative enzymes factory behind the ericoid mycorrhizal symbiosis.</title>
        <authorList>
            <consortium name="DOE Joint Genome Institute"/>
            <person name="Martino E."/>
            <person name="Morin E."/>
            <person name="Grelet G."/>
            <person name="Kuo A."/>
            <person name="Kohler A."/>
            <person name="Daghino S."/>
            <person name="Barry K."/>
            <person name="Choi C."/>
            <person name="Cichocki N."/>
            <person name="Clum A."/>
            <person name="Copeland A."/>
            <person name="Hainaut M."/>
            <person name="Haridas S."/>
            <person name="Labutti K."/>
            <person name="Lindquist E."/>
            <person name="Lipzen A."/>
            <person name="Khouja H.-R."/>
            <person name="Murat C."/>
            <person name="Ohm R."/>
            <person name="Olson A."/>
            <person name="Spatafora J."/>
            <person name="Veneault-Fourrey C."/>
            <person name="Henrissat B."/>
            <person name="Grigoriev I."/>
            <person name="Martin F."/>
            <person name="Perotto S."/>
        </authorList>
    </citation>
    <scope>NUCLEOTIDE SEQUENCE [LARGE SCALE GENOMIC DNA]</scope>
    <source>
        <strain evidence="4 5">F</strain>
    </source>
</reference>
<dbReference type="Proteomes" id="UP000235786">
    <property type="component" value="Unassembled WGS sequence"/>
</dbReference>
<evidence type="ECO:0000313" key="4">
    <source>
        <dbReference type="EMBL" id="PMD30482.1"/>
    </source>
</evidence>
<dbReference type="InterPro" id="IPR049237">
    <property type="entry name" value="DUF2264_C"/>
</dbReference>
<keyword evidence="5" id="KW-1185">Reference proteome</keyword>